<dbReference type="KEGG" id="nwr:E3U44_19155"/>
<sequence>MCRIQKSVLERFFEQSGGWLGGLVLWARFLISWPRSTQGTRFFTDPNEDWPALDSFKDRIAEILDAPTLMDKNWS</sequence>
<reference evidence="1 2" key="1">
    <citation type="submission" date="2019-03" db="EMBL/GenBank/DDBJ databases">
        <title>The genome sequence of Nitrosococcus wardiae strain D1FHST reveals the archetypal metabolic capacity of ammonia-oxidizing Gammaproteobacteria.</title>
        <authorList>
            <person name="Wang L."/>
            <person name="Lim C.K."/>
            <person name="Hanson T.E."/>
            <person name="Dang H."/>
            <person name="Klotz M.G."/>
        </authorList>
    </citation>
    <scope>NUCLEOTIDE SEQUENCE [LARGE SCALE GENOMIC DNA]</scope>
    <source>
        <strain evidence="1 2">D1FHS</strain>
    </source>
</reference>
<protein>
    <submittedName>
        <fullName evidence="1">DUF3987 domain-containing protein</fullName>
    </submittedName>
</protein>
<name>A0A4P7C4D9_9GAMM</name>
<keyword evidence="2" id="KW-1185">Reference proteome</keyword>
<dbReference type="InterPro" id="IPR025048">
    <property type="entry name" value="DUF3987"/>
</dbReference>
<dbReference type="Proteomes" id="UP000294325">
    <property type="component" value="Chromosome"/>
</dbReference>
<gene>
    <name evidence="1" type="ORF">E3U44_19155</name>
</gene>
<dbReference type="OrthoDB" id="9067983at2"/>
<proteinExistence type="predicted"/>
<dbReference type="EMBL" id="CP038033">
    <property type="protein sequence ID" value="QBQ56659.1"/>
    <property type="molecule type" value="Genomic_DNA"/>
</dbReference>
<evidence type="ECO:0000313" key="1">
    <source>
        <dbReference type="EMBL" id="QBQ56659.1"/>
    </source>
</evidence>
<evidence type="ECO:0000313" key="2">
    <source>
        <dbReference type="Proteomes" id="UP000294325"/>
    </source>
</evidence>
<dbReference type="AlphaFoldDB" id="A0A4P7C4D9"/>
<organism evidence="1 2">
    <name type="scientific">Nitrosococcus wardiae</name>
    <dbReference type="NCBI Taxonomy" id="1814290"/>
    <lineage>
        <taxon>Bacteria</taxon>
        <taxon>Pseudomonadati</taxon>
        <taxon>Pseudomonadota</taxon>
        <taxon>Gammaproteobacteria</taxon>
        <taxon>Chromatiales</taxon>
        <taxon>Chromatiaceae</taxon>
        <taxon>Nitrosococcus</taxon>
    </lineage>
</organism>
<dbReference type="RefSeq" id="WP_134359926.1">
    <property type="nucleotide sequence ID" value="NZ_CP038033.1"/>
</dbReference>
<dbReference type="Pfam" id="PF13148">
    <property type="entry name" value="DUF3987"/>
    <property type="match status" value="1"/>
</dbReference>
<accession>A0A4P7C4D9</accession>